<organism evidence="3 4">
    <name type="scientific">Gonium pectorale</name>
    <name type="common">Green alga</name>
    <dbReference type="NCBI Taxonomy" id="33097"/>
    <lineage>
        <taxon>Eukaryota</taxon>
        <taxon>Viridiplantae</taxon>
        <taxon>Chlorophyta</taxon>
        <taxon>core chlorophytes</taxon>
        <taxon>Chlorophyceae</taxon>
        <taxon>CS clade</taxon>
        <taxon>Chlamydomonadales</taxon>
        <taxon>Volvocaceae</taxon>
        <taxon>Gonium</taxon>
    </lineage>
</organism>
<feature type="compositionally biased region" description="Acidic residues" evidence="2">
    <location>
        <begin position="308"/>
        <end position="320"/>
    </location>
</feature>
<reference evidence="4" key="1">
    <citation type="journal article" date="2016" name="Nat. Commun.">
        <title>The Gonium pectorale genome demonstrates co-option of cell cycle regulation during the evolution of multicellularity.</title>
        <authorList>
            <person name="Hanschen E.R."/>
            <person name="Marriage T.N."/>
            <person name="Ferris P.J."/>
            <person name="Hamaji T."/>
            <person name="Toyoda A."/>
            <person name="Fujiyama A."/>
            <person name="Neme R."/>
            <person name="Noguchi H."/>
            <person name="Minakuchi Y."/>
            <person name="Suzuki M."/>
            <person name="Kawai-Toyooka H."/>
            <person name="Smith D.R."/>
            <person name="Sparks H."/>
            <person name="Anderson J."/>
            <person name="Bakaric R."/>
            <person name="Luria V."/>
            <person name="Karger A."/>
            <person name="Kirschner M.W."/>
            <person name="Durand P.M."/>
            <person name="Michod R.E."/>
            <person name="Nozaki H."/>
            <person name="Olson B.J."/>
        </authorList>
    </citation>
    <scope>NUCLEOTIDE SEQUENCE [LARGE SCALE GENOMIC DNA]</scope>
    <source>
        <strain evidence="4">NIES-2863</strain>
    </source>
</reference>
<feature type="compositionally biased region" description="Low complexity" evidence="2">
    <location>
        <begin position="291"/>
        <end position="304"/>
    </location>
</feature>
<evidence type="ECO:0000313" key="4">
    <source>
        <dbReference type="Proteomes" id="UP000075714"/>
    </source>
</evidence>
<evidence type="ECO:0000313" key="3">
    <source>
        <dbReference type="EMBL" id="KXZ55427.1"/>
    </source>
</evidence>
<dbReference type="SUPFAM" id="SSF52047">
    <property type="entry name" value="RNI-like"/>
    <property type="match status" value="2"/>
</dbReference>
<dbReference type="OrthoDB" id="544630at2759"/>
<gene>
    <name evidence="3" type="ORF">GPECTOR_3g78</name>
</gene>
<dbReference type="Gene3D" id="3.80.10.10">
    <property type="entry name" value="Ribonuclease Inhibitor"/>
    <property type="match status" value="1"/>
</dbReference>
<name>A0A150GZT2_GONPE</name>
<feature type="region of interest" description="Disordered" evidence="2">
    <location>
        <begin position="1008"/>
        <end position="1039"/>
    </location>
</feature>
<feature type="region of interest" description="Disordered" evidence="2">
    <location>
        <begin position="866"/>
        <end position="907"/>
    </location>
</feature>
<feature type="compositionally biased region" description="Acidic residues" evidence="2">
    <location>
        <begin position="384"/>
        <end position="393"/>
    </location>
</feature>
<dbReference type="EMBL" id="LSYV01000004">
    <property type="protein sequence ID" value="KXZ55427.1"/>
    <property type="molecule type" value="Genomic_DNA"/>
</dbReference>
<feature type="region of interest" description="Disordered" evidence="2">
    <location>
        <begin position="291"/>
        <end position="395"/>
    </location>
</feature>
<comment type="caution">
    <text evidence="3">The sequence shown here is derived from an EMBL/GenBank/DDBJ whole genome shotgun (WGS) entry which is preliminary data.</text>
</comment>
<dbReference type="AlphaFoldDB" id="A0A150GZT2"/>
<feature type="compositionally biased region" description="Acidic residues" evidence="2">
    <location>
        <begin position="330"/>
        <end position="340"/>
    </location>
</feature>
<dbReference type="GO" id="GO:0005930">
    <property type="term" value="C:axoneme"/>
    <property type="evidence" value="ECO:0007669"/>
    <property type="project" value="UniProtKB-SubCell"/>
</dbReference>
<dbReference type="InterPro" id="IPR032675">
    <property type="entry name" value="LRR_dom_sf"/>
</dbReference>
<feature type="compositionally biased region" description="Low complexity" evidence="2">
    <location>
        <begin position="980"/>
        <end position="993"/>
    </location>
</feature>
<accession>A0A150GZT2</accession>
<feature type="region of interest" description="Disordered" evidence="2">
    <location>
        <begin position="939"/>
        <end position="993"/>
    </location>
</feature>
<evidence type="ECO:0000256" key="2">
    <source>
        <dbReference type="SAM" id="MobiDB-lite"/>
    </source>
</evidence>
<dbReference type="Proteomes" id="UP000075714">
    <property type="component" value="Unassembled WGS sequence"/>
</dbReference>
<sequence>MPCCGHGGSAKTLVSQPAPFLGDYSDSTDALLNLSVLKTLSEHVDAATAVACYSVCKAWREAFGFSCQNSTLCTTESINSTRARFTANLHGSVTLEVTQAPAKSQRGFDRHVVALSRNRHVQQLKVHLPAREASEAQLGLSSLSSLAPLTQLSSLIITRNPIFTSAPHALKEDDVAAMAHLRGLTFLELCAAVPPPLGLSRLAPTVVSSLTQLRTLAFGHTSELWHMPQISELCTLLDVCPFLVDLRLRCCAPPRNAEQLPALMGLPLPQRLTNFALTFVRRLSPDELEAAQAAEAAAAPAAAGGQDGEGEYGEYEDPEERWDARSGSDFSEDSEGEGGSETERDRERPGRKASGRRSVSASVATGAADSKSPRDPIGAGGASGDDDEEEDVPPFDVTPMVLSEYQRLLNNELGLTGTLAEPEDLHLGVRVNIMENEDENAMAAVAAALGQGPNNAGAAGGPGGGAAGGILQVAQQLQFALMQMQLQEQNNAAAAAAANVPAGAAGGFQAALVGMLNQIANLQAGAGGAGAGAAAGGGVGGAAAVAAAAAVRRRVGPLPARALQLQLGPLSPHMCYLNVALVPMVTHLAVVGAGMGPNGEDLVQQPTPTRVAPVVLDVRGGGYTQLKSLAITGYIDQDCSPATWMSRGWLSRLPAGMPSLEFLALYDSLPARATDGLRHLSRLEHLELRPLYLRFTGEVRNPLSLPPTALPSRLQQLTLKKISIPAVLPSAGAGAAGADHSCSSAALSVFSSEALANLPDLSSLTNLWLFDCDAPDLTVFRSATRLEDLRLGGTTTTTRLPDLLACFPCLRGAILDVGRAVAPGWWSASQLDAAALDPPPPPSAAKAKAAKAAAAKAGAVRSAAAGAGGSAATAAPDSDDDSDVYHSTEEDPEAASGGGASAAAAADGYGKDGELSTVLGTLVGLTQLTDLVLSFDSPTLFYNPEDEEEDDEEEEDADFHGGHEQGAQGANAAVDEDGASSDGGSSVSSLGSAGRGATVRCKRCGKGAPAANGPTGHTGGGGGGDDDGDDDDEESDEARDHMTRVYDALLAGQSLAALAALQGLWRLRVGLPHGSVWEDVMERMLPALRLAMPRTAVEMDVL</sequence>
<feature type="compositionally biased region" description="Low complexity" evidence="2">
    <location>
        <begin position="866"/>
        <end position="876"/>
    </location>
</feature>
<feature type="compositionally biased region" description="Basic and acidic residues" evidence="2">
    <location>
        <begin position="341"/>
        <end position="350"/>
    </location>
</feature>
<evidence type="ECO:0000256" key="1">
    <source>
        <dbReference type="ARBA" id="ARBA00004430"/>
    </source>
</evidence>
<feature type="compositionally biased region" description="Acidic residues" evidence="2">
    <location>
        <begin position="1024"/>
        <end position="1037"/>
    </location>
</feature>
<comment type="subcellular location">
    <subcellularLocation>
        <location evidence="1">Cytoplasm</location>
        <location evidence="1">Cytoskeleton</location>
        <location evidence="1">Cilium axoneme</location>
    </subcellularLocation>
</comment>
<feature type="compositionally biased region" description="Acidic residues" evidence="2">
    <location>
        <begin position="944"/>
        <end position="957"/>
    </location>
</feature>
<protein>
    <submittedName>
        <fullName evidence="3">Uncharacterized protein</fullName>
    </submittedName>
</protein>
<keyword evidence="4" id="KW-1185">Reference proteome</keyword>
<proteinExistence type="predicted"/>